<dbReference type="Proteomes" id="UP000469380">
    <property type="component" value="Unassembled WGS sequence"/>
</dbReference>
<organism evidence="1 2">
    <name type="scientific">Collinsella aerofaciens</name>
    <dbReference type="NCBI Taxonomy" id="74426"/>
    <lineage>
        <taxon>Bacteria</taxon>
        <taxon>Bacillati</taxon>
        <taxon>Actinomycetota</taxon>
        <taxon>Coriobacteriia</taxon>
        <taxon>Coriobacteriales</taxon>
        <taxon>Coriobacteriaceae</taxon>
        <taxon>Collinsella</taxon>
    </lineage>
</organism>
<gene>
    <name evidence="1" type="ORF">GT464_01120</name>
</gene>
<comment type="caution">
    <text evidence="1">The sequence shown here is derived from an EMBL/GenBank/DDBJ whole genome shotgun (WGS) entry which is preliminary data.</text>
</comment>
<evidence type="ECO:0000313" key="1">
    <source>
        <dbReference type="EMBL" id="MZJ38560.1"/>
    </source>
</evidence>
<sequence>MTEAEQNQIFDISYEMRGLAATLLAASRGDLQDPERIVEYVAAQVERFADDLVSCITGKPFDSDERLDGLTPSGRF</sequence>
<name>A0A6N9JGB1_9ACTN</name>
<reference evidence="1 2" key="1">
    <citation type="journal article" date="2019" name="Nat. Med.">
        <title>A library of human gut bacterial isolates paired with longitudinal multiomics data enables mechanistic microbiome research.</title>
        <authorList>
            <person name="Poyet M."/>
            <person name="Groussin M."/>
            <person name="Gibbons S.M."/>
            <person name="Avila-Pacheco J."/>
            <person name="Jiang X."/>
            <person name="Kearney S.M."/>
            <person name="Perrotta A.R."/>
            <person name="Berdy B."/>
            <person name="Zhao S."/>
            <person name="Lieberman T.D."/>
            <person name="Swanson P.K."/>
            <person name="Smith M."/>
            <person name="Roesemann S."/>
            <person name="Alexander J.E."/>
            <person name="Rich S.A."/>
            <person name="Livny J."/>
            <person name="Vlamakis H."/>
            <person name="Clish C."/>
            <person name="Bullock K."/>
            <person name="Deik A."/>
            <person name="Scott J."/>
            <person name="Pierce K.A."/>
            <person name="Xavier R.J."/>
            <person name="Alm E.J."/>
        </authorList>
    </citation>
    <scope>NUCLEOTIDE SEQUENCE [LARGE SCALE GENOMIC DNA]</scope>
    <source>
        <strain evidence="1 2">BIOML-A20</strain>
    </source>
</reference>
<proteinExistence type="predicted"/>
<dbReference type="AlphaFoldDB" id="A0A6N9JGB1"/>
<accession>A0A6N9JGB1</accession>
<dbReference type="RefSeq" id="WP_117848058.1">
    <property type="nucleotide sequence ID" value="NZ_JAKNFI010000020.1"/>
</dbReference>
<dbReference type="EMBL" id="WWSR01000001">
    <property type="protein sequence ID" value="MZJ38560.1"/>
    <property type="molecule type" value="Genomic_DNA"/>
</dbReference>
<evidence type="ECO:0000313" key="2">
    <source>
        <dbReference type="Proteomes" id="UP000469380"/>
    </source>
</evidence>
<protein>
    <submittedName>
        <fullName evidence="1">Uncharacterized protein</fullName>
    </submittedName>
</protein>